<dbReference type="Pfam" id="PF00226">
    <property type="entry name" value="DnaJ"/>
    <property type="match status" value="1"/>
</dbReference>
<evidence type="ECO:0000256" key="5">
    <source>
        <dbReference type="ARBA" id="ARBA00023186"/>
    </source>
</evidence>
<keyword evidence="3 7" id="KW-0863">Zinc-finger</keyword>
<protein>
    <recommendedName>
        <fullName evidence="6">DnaJ homolog 1, mitochondrial</fullName>
    </recommendedName>
</protein>
<reference evidence="11" key="1">
    <citation type="submission" date="2020-10" db="EMBL/GenBank/DDBJ databases">
        <authorList>
            <person name="Muller C M."/>
        </authorList>
    </citation>
    <scope>NUCLEOTIDE SEQUENCE</scope>
    <source>
        <strain evidence="11">THUN-12</strain>
    </source>
</reference>
<evidence type="ECO:0000256" key="1">
    <source>
        <dbReference type="ARBA" id="ARBA00022723"/>
    </source>
</evidence>
<keyword evidence="4 7" id="KW-0862">Zinc</keyword>
<dbReference type="InterPro" id="IPR012724">
    <property type="entry name" value="DnaJ"/>
</dbReference>
<dbReference type="InterPro" id="IPR002939">
    <property type="entry name" value="DnaJ_C"/>
</dbReference>
<dbReference type="CDD" id="cd06257">
    <property type="entry name" value="DnaJ"/>
    <property type="match status" value="1"/>
</dbReference>
<proteinExistence type="inferred from homology"/>
<evidence type="ECO:0000256" key="8">
    <source>
        <dbReference type="SAM" id="MobiDB-lite"/>
    </source>
</evidence>
<organism evidence="11 12">
    <name type="scientific">Blumeria graminis f. sp. triticale</name>
    <dbReference type="NCBI Taxonomy" id="1689686"/>
    <lineage>
        <taxon>Eukaryota</taxon>
        <taxon>Fungi</taxon>
        <taxon>Dikarya</taxon>
        <taxon>Ascomycota</taxon>
        <taxon>Pezizomycotina</taxon>
        <taxon>Leotiomycetes</taxon>
        <taxon>Erysiphales</taxon>
        <taxon>Erysiphaceae</taxon>
        <taxon>Blumeria</taxon>
    </lineage>
</organism>
<dbReference type="SMART" id="SM00271">
    <property type="entry name" value="DnaJ"/>
    <property type="match status" value="1"/>
</dbReference>
<evidence type="ECO:0000313" key="12">
    <source>
        <dbReference type="Proteomes" id="UP000683417"/>
    </source>
</evidence>
<dbReference type="InterPro" id="IPR001305">
    <property type="entry name" value="HSP_DnaJ_Cys-rich_dom"/>
</dbReference>
<dbReference type="PROSITE" id="PS51188">
    <property type="entry name" value="ZF_CR"/>
    <property type="match status" value="1"/>
</dbReference>
<dbReference type="CDD" id="cd10747">
    <property type="entry name" value="DnaJ_C"/>
    <property type="match status" value="1"/>
</dbReference>
<keyword evidence="5" id="KW-0143">Chaperone</keyword>
<dbReference type="FunFam" id="2.10.230.10:FF:000001">
    <property type="entry name" value="DnaJ subfamily A member 2"/>
    <property type="match status" value="1"/>
</dbReference>
<dbReference type="GO" id="GO:0031072">
    <property type="term" value="F:heat shock protein binding"/>
    <property type="evidence" value="ECO:0007669"/>
    <property type="project" value="InterPro"/>
</dbReference>
<dbReference type="Pfam" id="PF01556">
    <property type="entry name" value="DnaJ_C"/>
    <property type="match status" value="1"/>
</dbReference>
<feature type="compositionally biased region" description="Basic and acidic residues" evidence="8">
    <location>
        <begin position="496"/>
        <end position="505"/>
    </location>
</feature>
<keyword evidence="2" id="KW-0677">Repeat</keyword>
<feature type="domain" description="CR-type" evidence="10">
    <location>
        <begin position="230"/>
        <end position="311"/>
    </location>
</feature>
<dbReference type="HAMAP" id="MF_01152">
    <property type="entry name" value="DnaJ"/>
    <property type="match status" value="1"/>
</dbReference>
<evidence type="ECO:0000256" key="4">
    <source>
        <dbReference type="ARBA" id="ARBA00022833"/>
    </source>
</evidence>
<dbReference type="PROSITE" id="PS50076">
    <property type="entry name" value="DNAJ_2"/>
    <property type="match status" value="1"/>
</dbReference>
<dbReference type="GO" id="GO:0042026">
    <property type="term" value="P:protein refolding"/>
    <property type="evidence" value="ECO:0007669"/>
    <property type="project" value="TreeGrafter"/>
</dbReference>
<feature type="compositionally biased region" description="Low complexity" evidence="8">
    <location>
        <begin position="472"/>
        <end position="488"/>
    </location>
</feature>
<gene>
    <name evidence="11" type="ORF">BGTH12_LOCUS2621</name>
</gene>
<dbReference type="InterPro" id="IPR001623">
    <property type="entry name" value="DnaJ_domain"/>
</dbReference>
<dbReference type="FunFam" id="2.60.260.20:FF:000005">
    <property type="entry name" value="Chaperone protein dnaJ 1, mitochondrial"/>
    <property type="match status" value="1"/>
</dbReference>
<evidence type="ECO:0000259" key="9">
    <source>
        <dbReference type="PROSITE" id="PS50076"/>
    </source>
</evidence>
<dbReference type="PANTHER" id="PTHR43096:SF52">
    <property type="entry name" value="DNAJ HOMOLOG 1, MITOCHONDRIAL-RELATED"/>
    <property type="match status" value="1"/>
</dbReference>
<evidence type="ECO:0000256" key="3">
    <source>
        <dbReference type="ARBA" id="ARBA00022771"/>
    </source>
</evidence>
<dbReference type="GO" id="GO:0051082">
    <property type="term" value="F:unfolded protein binding"/>
    <property type="evidence" value="ECO:0007669"/>
    <property type="project" value="InterPro"/>
</dbReference>
<comment type="caution">
    <text evidence="11">The sequence shown here is derived from an EMBL/GenBank/DDBJ whole genome shotgun (WGS) entry which is preliminary data.</text>
</comment>
<feature type="compositionally biased region" description="Basic and acidic residues" evidence="8">
    <location>
        <begin position="514"/>
        <end position="530"/>
    </location>
</feature>
<dbReference type="GO" id="GO:0009408">
    <property type="term" value="P:response to heat"/>
    <property type="evidence" value="ECO:0007669"/>
    <property type="project" value="InterPro"/>
</dbReference>
<evidence type="ECO:0000256" key="2">
    <source>
        <dbReference type="ARBA" id="ARBA00022737"/>
    </source>
</evidence>
<dbReference type="GO" id="GO:0005524">
    <property type="term" value="F:ATP binding"/>
    <property type="evidence" value="ECO:0007669"/>
    <property type="project" value="InterPro"/>
</dbReference>
<name>A0A9W4GE58_BLUGR</name>
<dbReference type="CDD" id="cd10719">
    <property type="entry name" value="DnaJ_zf"/>
    <property type="match status" value="1"/>
</dbReference>
<feature type="zinc finger region" description="CR-type" evidence="7">
    <location>
        <begin position="230"/>
        <end position="311"/>
    </location>
</feature>
<evidence type="ECO:0000259" key="10">
    <source>
        <dbReference type="PROSITE" id="PS51188"/>
    </source>
</evidence>
<dbReference type="Proteomes" id="UP000683417">
    <property type="component" value="Unassembled WGS sequence"/>
</dbReference>
<evidence type="ECO:0000256" key="7">
    <source>
        <dbReference type="PROSITE-ProRule" id="PRU00546"/>
    </source>
</evidence>
<dbReference type="GO" id="GO:0008270">
    <property type="term" value="F:zinc ion binding"/>
    <property type="evidence" value="ECO:0007669"/>
    <property type="project" value="UniProtKB-KW"/>
</dbReference>
<dbReference type="EMBL" id="CAJHIT010000005">
    <property type="protein sequence ID" value="CAD6501263.1"/>
    <property type="molecule type" value="Genomic_DNA"/>
</dbReference>
<dbReference type="AlphaFoldDB" id="A0A9W4GE58"/>
<dbReference type="Pfam" id="PF00684">
    <property type="entry name" value="DnaJ_CXXCXGXG"/>
    <property type="match status" value="1"/>
</dbReference>
<evidence type="ECO:0000313" key="11">
    <source>
        <dbReference type="EMBL" id="CAD6501263.1"/>
    </source>
</evidence>
<accession>A0A9W4GE58</accession>
<feature type="region of interest" description="Disordered" evidence="8">
    <location>
        <begin position="468"/>
        <end position="530"/>
    </location>
</feature>
<feature type="domain" description="J" evidence="9">
    <location>
        <begin position="79"/>
        <end position="143"/>
    </location>
</feature>
<evidence type="ECO:0000256" key="6">
    <source>
        <dbReference type="ARBA" id="ARBA00072890"/>
    </source>
</evidence>
<dbReference type="PANTHER" id="PTHR43096">
    <property type="entry name" value="DNAJ HOMOLOG 1, MITOCHONDRIAL-RELATED"/>
    <property type="match status" value="1"/>
</dbReference>
<dbReference type="GO" id="GO:0005737">
    <property type="term" value="C:cytoplasm"/>
    <property type="evidence" value="ECO:0007669"/>
    <property type="project" value="TreeGrafter"/>
</dbReference>
<keyword evidence="1 7" id="KW-0479">Metal-binding</keyword>
<sequence length="530" mass="56885">MKASPPNLINQAITASRVRNTTHVSSVQHLCSELTRKRQTRMICSSKTRSSQRPKFLAPVTSLSRRTFYASSKLQATKDPYRVLGVSNQASSSEIKKAYYSLAKKFHPDTSKEQNAKEKFAEAQSAYELLNDPQKKAAWDQYGSAAFDQGANAGNPGGPGMGNGPFGAGGPFGGGFGMDFNFEEIFKNFTGNAAGSRRRGGRNPFQNEEILVGDSVEIQTSVSFIEAAKGTSKTIVINPLNTCKSCSGSGLKPDIKRSSCKQCNGTGTRIQFVSGGFQMASSCSACDGQGSSIPRGGECRTCSGNGVTRERKTLNIDIPGGIEDGMRLRIDGEGDSPATGTISDPNIRTKRGDLYVLVRVATDPKFKRTGHDVLYTATVPLTTALLGGEIKVPTLDGEVNIKIATGTATGDTITLSGRGMKKLDDRRRSFGDLRIEFKVAIPKYLTANQRTIIEMLADELNDRTAIRFMTPGKSSPSGSSSDASNGEGFLKSVWHKLTETPDQSKDNSNGNNKTDNKNAKSGDSGETKET</sequence>